<reference evidence="11" key="1">
    <citation type="submission" date="2017-02" db="UniProtKB">
        <authorList>
            <consortium name="WormBaseParasite"/>
        </authorList>
    </citation>
    <scope>IDENTIFICATION</scope>
</reference>
<keyword evidence="10" id="KW-1185">Reference proteome</keyword>
<feature type="transmembrane region" description="Helical" evidence="7">
    <location>
        <begin position="123"/>
        <end position="143"/>
    </location>
</feature>
<evidence type="ECO:0000256" key="1">
    <source>
        <dbReference type="ARBA" id="ARBA00004141"/>
    </source>
</evidence>
<dbReference type="InterPro" id="IPR000731">
    <property type="entry name" value="SSD"/>
</dbReference>
<dbReference type="PROSITE" id="PS50156">
    <property type="entry name" value="SSD"/>
    <property type="match status" value="1"/>
</dbReference>
<dbReference type="PANTHER" id="PTHR10796:SF88">
    <property type="entry name" value="SSD DOMAIN-CONTAINING PROTEIN"/>
    <property type="match status" value="1"/>
</dbReference>
<feature type="transmembrane region" description="Helical" evidence="7">
    <location>
        <begin position="367"/>
        <end position="389"/>
    </location>
</feature>
<dbReference type="WBParaSite" id="NBR_0001970501-mRNA-1">
    <property type="protein sequence ID" value="NBR_0001970501-mRNA-1"/>
    <property type="gene ID" value="NBR_0001970501"/>
</dbReference>
<gene>
    <name evidence="9" type="ORF">NBR_LOCUS19706</name>
</gene>
<evidence type="ECO:0000313" key="9">
    <source>
        <dbReference type="EMBL" id="VDL83442.1"/>
    </source>
</evidence>
<keyword evidence="5 7" id="KW-0472">Membrane</keyword>
<reference evidence="9 10" key="2">
    <citation type="submission" date="2018-11" db="EMBL/GenBank/DDBJ databases">
        <authorList>
            <consortium name="Pathogen Informatics"/>
        </authorList>
    </citation>
    <scope>NUCLEOTIDE SEQUENCE [LARGE SCALE GENOMIC DNA]</scope>
</reference>
<dbReference type="AlphaFoldDB" id="A0A0N4YR33"/>
<evidence type="ECO:0000256" key="6">
    <source>
        <dbReference type="ARBA" id="ARBA00023180"/>
    </source>
</evidence>
<comment type="similarity">
    <text evidence="2">Belongs to the patched family.</text>
</comment>
<keyword evidence="4 7" id="KW-1133">Transmembrane helix</keyword>
<dbReference type="OMA" id="WINRDIM"/>
<dbReference type="Pfam" id="PF02460">
    <property type="entry name" value="Patched"/>
    <property type="match status" value="1"/>
</dbReference>
<dbReference type="GO" id="GO:0018996">
    <property type="term" value="P:molting cycle, collagen and cuticulin-based cuticle"/>
    <property type="evidence" value="ECO:0007669"/>
    <property type="project" value="TreeGrafter"/>
</dbReference>
<name>A0A0N4YR33_NIPBR</name>
<dbReference type="SUPFAM" id="SSF82866">
    <property type="entry name" value="Multidrug efflux transporter AcrB transmembrane domain"/>
    <property type="match status" value="2"/>
</dbReference>
<evidence type="ECO:0000256" key="3">
    <source>
        <dbReference type="ARBA" id="ARBA00022692"/>
    </source>
</evidence>
<evidence type="ECO:0000256" key="4">
    <source>
        <dbReference type="ARBA" id="ARBA00022989"/>
    </source>
</evidence>
<dbReference type="GO" id="GO:0006897">
    <property type="term" value="P:endocytosis"/>
    <property type="evidence" value="ECO:0007669"/>
    <property type="project" value="TreeGrafter"/>
</dbReference>
<evidence type="ECO:0000259" key="8">
    <source>
        <dbReference type="PROSITE" id="PS50156"/>
    </source>
</evidence>
<evidence type="ECO:0000256" key="2">
    <source>
        <dbReference type="ARBA" id="ARBA00005585"/>
    </source>
</evidence>
<dbReference type="PANTHER" id="PTHR10796">
    <property type="entry name" value="PATCHED-RELATED"/>
    <property type="match status" value="1"/>
</dbReference>
<feature type="domain" description="SSD" evidence="8">
    <location>
        <begin position="1"/>
        <end position="92"/>
    </location>
</feature>
<proteinExistence type="inferred from homology"/>
<feature type="transmembrane region" description="Helical" evidence="7">
    <location>
        <begin position="395"/>
        <end position="419"/>
    </location>
</feature>
<accession>A0A0N4YR33</accession>
<sequence>MACICPFMACGTALGGLFFLGVRFGSILCVTPFLVLAIGVDDAYLMIHSWQRVTKELRENPVKGDSAAYRLAQVLSDTGPAIMISALTNISADAKSISSLRDRFTDGFNGLLDKYVSMITNQLFDVFIVIVWLIFLATSIKGITQMPINLTPKKLFSLDSSLQEMDVLRVNYVIPHFTLATLFVNKPGNLSDPSRLARLNQFVNEMESLPGAWGSKSSNYFIRDFVEFEKGMSEMEAEEEDAVVTRDPNVLNFNDLPSFLEWPEYEYWRGFVRFSTGNETKLERFFLTTAFYGEELKEWINRDIMLKRWREVVDRYAPEFNITVFYDDAIYLDLIENMPTDTWQSGVATLCCMAVVCFIFMFDIYTVVITTGVIASIMTGILGTLSWTGTELDPIVMAALIISIGFSVDIPAHVSYHYYSAGM</sequence>
<dbReference type="EMBL" id="UYSL01024409">
    <property type="protein sequence ID" value="VDL83442.1"/>
    <property type="molecule type" value="Genomic_DNA"/>
</dbReference>
<dbReference type="InterPro" id="IPR003392">
    <property type="entry name" value="PTHD_SSD"/>
</dbReference>
<dbReference type="Gene3D" id="1.20.1640.10">
    <property type="entry name" value="Multidrug efflux transporter AcrB transmembrane domain"/>
    <property type="match status" value="2"/>
</dbReference>
<evidence type="ECO:0000313" key="10">
    <source>
        <dbReference type="Proteomes" id="UP000271162"/>
    </source>
</evidence>
<evidence type="ECO:0000256" key="5">
    <source>
        <dbReference type="ARBA" id="ARBA00023136"/>
    </source>
</evidence>
<keyword evidence="6" id="KW-0325">Glycoprotein</keyword>
<protein>
    <submittedName>
        <fullName evidence="11">SSD domain-containing protein</fullName>
    </submittedName>
</protein>
<dbReference type="InterPro" id="IPR051697">
    <property type="entry name" value="Patched_domain-protein"/>
</dbReference>
<evidence type="ECO:0000256" key="7">
    <source>
        <dbReference type="SAM" id="Phobius"/>
    </source>
</evidence>
<dbReference type="GO" id="GO:0005886">
    <property type="term" value="C:plasma membrane"/>
    <property type="evidence" value="ECO:0007669"/>
    <property type="project" value="TreeGrafter"/>
</dbReference>
<keyword evidence="3 7" id="KW-0812">Transmembrane</keyword>
<evidence type="ECO:0000313" key="11">
    <source>
        <dbReference type="WBParaSite" id="NBR_0001970501-mRNA-1"/>
    </source>
</evidence>
<organism evidence="11">
    <name type="scientific">Nippostrongylus brasiliensis</name>
    <name type="common">Rat hookworm</name>
    <dbReference type="NCBI Taxonomy" id="27835"/>
    <lineage>
        <taxon>Eukaryota</taxon>
        <taxon>Metazoa</taxon>
        <taxon>Ecdysozoa</taxon>
        <taxon>Nematoda</taxon>
        <taxon>Chromadorea</taxon>
        <taxon>Rhabditida</taxon>
        <taxon>Rhabditina</taxon>
        <taxon>Rhabditomorpha</taxon>
        <taxon>Strongyloidea</taxon>
        <taxon>Heligmosomidae</taxon>
        <taxon>Nippostrongylus</taxon>
    </lineage>
</organism>
<dbReference type="GO" id="GO:0030659">
    <property type="term" value="C:cytoplasmic vesicle membrane"/>
    <property type="evidence" value="ECO:0007669"/>
    <property type="project" value="TreeGrafter"/>
</dbReference>
<dbReference type="Proteomes" id="UP000271162">
    <property type="component" value="Unassembled WGS sequence"/>
</dbReference>
<comment type="subcellular location">
    <subcellularLocation>
        <location evidence="1">Membrane</location>
        <topology evidence="1">Multi-pass membrane protein</topology>
    </subcellularLocation>
</comment>